<protein>
    <submittedName>
        <fullName evidence="3">Uncharacterized protein</fullName>
    </submittedName>
</protein>
<gene>
    <name evidence="3" type="ORF">THAOC_10306</name>
</gene>
<evidence type="ECO:0000256" key="2">
    <source>
        <dbReference type="SAM" id="SignalP"/>
    </source>
</evidence>
<feature type="compositionally biased region" description="Basic and acidic residues" evidence="1">
    <location>
        <begin position="347"/>
        <end position="362"/>
    </location>
</feature>
<feature type="region of interest" description="Disordered" evidence="1">
    <location>
        <begin position="244"/>
        <end position="278"/>
    </location>
</feature>
<feature type="chain" id="PRO_5003841342" evidence="2">
    <location>
        <begin position="34"/>
        <end position="483"/>
    </location>
</feature>
<keyword evidence="2" id="KW-0732">Signal</keyword>
<dbReference type="Proteomes" id="UP000266841">
    <property type="component" value="Unassembled WGS sequence"/>
</dbReference>
<name>K0SQB1_THAOC</name>
<dbReference type="eggNOG" id="ENOG502SD6U">
    <property type="taxonomic scope" value="Eukaryota"/>
</dbReference>
<evidence type="ECO:0000313" key="4">
    <source>
        <dbReference type="Proteomes" id="UP000266841"/>
    </source>
</evidence>
<dbReference type="OrthoDB" id="38337at2759"/>
<dbReference type="EMBL" id="AGNL01011240">
    <property type="protein sequence ID" value="EJK68503.1"/>
    <property type="molecule type" value="Genomic_DNA"/>
</dbReference>
<comment type="caution">
    <text evidence="3">The sequence shown here is derived from an EMBL/GenBank/DDBJ whole genome shotgun (WGS) entry which is preliminary data.</text>
</comment>
<feature type="compositionally biased region" description="Basic and acidic residues" evidence="1">
    <location>
        <begin position="257"/>
        <end position="268"/>
    </location>
</feature>
<evidence type="ECO:0000256" key="1">
    <source>
        <dbReference type="SAM" id="MobiDB-lite"/>
    </source>
</evidence>
<feature type="compositionally biased region" description="Low complexity" evidence="1">
    <location>
        <begin position="332"/>
        <end position="345"/>
    </location>
</feature>
<reference evidence="3 4" key="1">
    <citation type="journal article" date="2012" name="Genome Biol.">
        <title>Genome and low-iron response of an oceanic diatom adapted to chronic iron limitation.</title>
        <authorList>
            <person name="Lommer M."/>
            <person name="Specht M."/>
            <person name="Roy A.S."/>
            <person name="Kraemer L."/>
            <person name="Andreson R."/>
            <person name="Gutowska M.A."/>
            <person name="Wolf J."/>
            <person name="Bergner S.V."/>
            <person name="Schilhabel M.B."/>
            <person name="Klostermeier U.C."/>
            <person name="Beiko R.G."/>
            <person name="Rosenstiel P."/>
            <person name="Hippler M."/>
            <person name="Laroche J."/>
        </authorList>
    </citation>
    <scope>NUCLEOTIDE SEQUENCE [LARGE SCALE GENOMIC DNA]</scope>
    <source>
        <strain evidence="3 4">CCMP1005</strain>
    </source>
</reference>
<keyword evidence="4" id="KW-1185">Reference proteome</keyword>
<feature type="region of interest" description="Disordered" evidence="1">
    <location>
        <begin position="302"/>
        <end position="375"/>
    </location>
</feature>
<evidence type="ECO:0000313" key="3">
    <source>
        <dbReference type="EMBL" id="EJK68503.1"/>
    </source>
</evidence>
<proteinExistence type="predicted"/>
<feature type="signal peptide" evidence="2">
    <location>
        <begin position="1"/>
        <end position="33"/>
    </location>
</feature>
<organism evidence="3 4">
    <name type="scientific">Thalassiosira oceanica</name>
    <name type="common">Marine diatom</name>
    <dbReference type="NCBI Taxonomy" id="159749"/>
    <lineage>
        <taxon>Eukaryota</taxon>
        <taxon>Sar</taxon>
        <taxon>Stramenopiles</taxon>
        <taxon>Ochrophyta</taxon>
        <taxon>Bacillariophyta</taxon>
        <taxon>Coscinodiscophyceae</taxon>
        <taxon>Thalassiosirophycidae</taxon>
        <taxon>Thalassiosirales</taxon>
        <taxon>Thalassiosiraceae</taxon>
        <taxon>Thalassiosira</taxon>
    </lineage>
</organism>
<accession>K0SQB1</accession>
<sequence>MKGISRHYPDLALRTVLLLLAVTLLLIVQQDAATNLRPQLKQSHPQSRRLSEKADAHDNDLEHVLTLATRTADDTFTEDSTPFRVLFIVTTLAEYDKGTRGTTHGADRLKDNVLPLIVDGVTDMVSRGWSVDVYLICGFEDLKEERRRMIVDALPENVGFEYWDSAIPFYYVKKFNQDLKKPDQTIELAPHGLSRQHRFVVRDKLMDYDFFTAFEDDMRIMSSHVVNFLEMSVEIDRMRRLAEKSPSKAVSVEDALEDHRSTRGKSQDKANVGNDLVQDPMTAEDLRRLWPGFIRSEVIDNRSGGSHPLLGGGGGDDRPEYLLRGAGGEGANAGPPEEGRPPALGDGHIRDGRETLPGRDRLGGLPTRRGQGGRRVLLVGGGPQVWRQGHEEAEAGQQSARPAGRVDGHEVADPVLPRARVSRRLPPAVRRVEGLGQRLAPDEERSGRILERGIPIVRKVLLQPDTVAGPEEVFEAATVSLVE</sequence>
<dbReference type="AlphaFoldDB" id="K0SQB1"/>